<dbReference type="AlphaFoldDB" id="A0A8I3ZYS0"/>
<dbReference type="GeneTree" id="ENSGT00940000154516"/>
<dbReference type="SUPFAM" id="SSF49785">
    <property type="entry name" value="Galactose-binding domain-like"/>
    <property type="match status" value="1"/>
</dbReference>
<proteinExistence type="inferred from homology"/>
<gene>
    <name evidence="4" type="primary">CNTNAP2</name>
</gene>
<reference evidence="4 5" key="1">
    <citation type="submission" date="2009-03" db="EMBL/GenBank/DDBJ databases">
        <authorList>
            <person name="Warren W."/>
            <person name="Ye L."/>
            <person name="Minx P."/>
            <person name="Worley K."/>
            <person name="Gibbs R."/>
            <person name="Wilson R.K."/>
        </authorList>
    </citation>
    <scope>NUCLEOTIDE SEQUENCE [LARGE SCALE GENOMIC DNA]</scope>
</reference>
<dbReference type="InterPro" id="IPR000421">
    <property type="entry name" value="FA58C"/>
</dbReference>
<evidence type="ECO:0000259" key="3">
    <source>
        <dbReference type="PROSITE" id="PS50022"/>
    </source>
</evidence>
<evidence type="ECO:0000313" key="4">
    <source>
        <dbReference type="Ensembl" id="ENSCJAP00000080339.1"/>
    </source>
</evidence>
<protein>
    <submittedName>
        <fullName evidence="4">Contactin associated protein 2</fullName>
    </submittedName>
</protein>
<evidence type="ECO:0000256" key="2">
    <source>
        <dbReference type="ARBA" id="ARBA00022536"/>
    </source>
</evidence>
<dbReference type="FunFam" id="2.60.120.260:FF:000016">
    <property type="entry name" value="Contactin-associated protein-like 4 isoform 1"/>
    <property type="match status" value="1"/>
</dbReference>
<dbReference type="Ensembl" id="ENSCJAT00000127745.1">
    <property type="protein sequence ID" value="ENSCJAP00000080339.1"/>
    <property type="gene ID" value="ENSCJAG00000009965.4"/>
</dbReference>
<dbReference type="PROSITE" id="PS01285">
    <property type="entry name" value="FA58C_1"/>
    <property type="match status" value="1"/>
</dbReference>
<sequence>MLFQRFIKDMPDSRIILTNTYTEIFIESLSLCLLFLEKCDEPLVSGLPHVSFSSSSSMSGSYSPGYAKINKRGGAGGWSPSDSDHYQWLQVDFGNRKQISAIATQGRYSSSDWVTQYRMLYSDTGRNWKPYHQDGNIWMPLAQSPRAMDHKILMYLLLGFMLDASDQTQRFISNITDDRVKCRMLLHTSKAKKRQLYFCIWINSN</sequence>
<comment type="similarity">
    <text evidence="1">Belongs to the neurexin family.</text>
</comment>
<feature type="domain" description="F5/8 type C" evidence="3">
    <location>
        <begin position="39"/>
        <end position="131"/>
    </location>
</feature>
<dbReference type="PANTHER" id="PTHR24543:SF325">
    <property type="entry name" value="F5_8 TYPE C DOMAIN-CONTAINING PROTEIN"/>
    <property type="match status" value="1"/>
</dbReference>
<organism evidence="4 5">
    <name type="scientific">Callithrix jacchus</name>
    <name type="common">White-tufted-ear marmoset</name>
    <name type="synonym">Simia Jacchus</name>
    <dbReference type="NCBI Taxonomy" id="9483"/>
    <lineage>
        <taxon>Eukaryota</taxon>
        <taxon>Metazoa</taxon>
        <taxon>Chordata</taxon>
        <taxon>Craniata</taxon>
        <taxon>Vertebrata</taxon>
        <taxon>Euteleostomi</taxon>
        <taxon>Mammalia</taxon>
        <taxon>Eutheria</taxon>
        <taxon>Euarchontoglires</taxon>
        <taxon>Primates</taxon>
        <taxon>Haplorrhini</taxon>
        <taxon>Platyrrhini</taxon>
        <taxon>Cebidae</taxon>
        <taxon>Callitrichinae</taxon>
        <taxon>Callithrix</taxon>
        <taxon>Callithrix</taxon>
    </lineage>
</organism>
<dbReference type="Pfam" id="PF00754">
    <property type="entry name" value="F5_F8_type_C"/>
    <property type="match status" value="1"/>
</dbReference>
<dbReference type="Proteomes" id="UP000008225">
    <property type="component" value="Chromosome 8"/>
</dbReference>
<dbReference type="Gene3D" id="2.60.120.260">
    <property type="entry name" value="Galactose-binding domain-like"/>
    <property type="match status" value="1"/>
</dbReference>
<dbReference type="PANTHER" id="PTHR24543">
    <property type="entry name" value="MULTICOPPER OXIDASE-RELATED"/>
    <property type="match status" value="1"/>
</dbReference>
<reference evidence="4" key="3">
    <citation type="submission" date="2025-09" db="UniProtKB">
        <authorList>
            <consortium name="Ensembl"/>
        </authorList>
    </citation>
    <scope>IDENTIFICATION</scope>
</reference>
<keyword evidence="2" id="KW-0245">EGF-like domain</keyword>
<dbReference type="InterPro" id="IPR008979">
    <property type="entry name" value="Galactose-bd-like_sf"/>
</dbReference>
<reference evidence="4" key="2">
    <citation type="submission" date="2025-08" db="UniProtKB">
        <authorList>
            <consortium name="Ensembl"/>
        </authorList>
    </citation>
    <scope>IDENTIFICATION</scope>
</reference>
<name>A0A8I3ZYS0_CALJA</name>
<keyword evidence="5" id="KW-1185">Reference proteome</keyword>
<dbReference type="PROSITE" id="PS50022">
    <property type="entry name" value="FA58C_3"/>
    <property type="match status" value="1"/>
</dbReference>
<evidence type="ECO:0000256" key="1">
    <source>
        <dbReference type="ARBA" id="ARBA00010241"/>
    </source>
</evidence>
<accession>A0A8I3ZYS0</accession>
<evidence type="ECO:0000313" key="5">
    <source>
        <dbReference type="Proteomes" id="UP000008225"/>
    </source>
</evidence>